<dbReference type="SUPFAM" id="SSF81324">
    <property type="entry name" value="Voltage-gated potassium channels"/>
    <property type="match status" value="1"/>
</dbReference>
<dbReference type="RefSeq" id="WP_290264826.1">
    <property type="nucleotide sequence ID" value="NZ_JAUFQG010000006.1"/>
</dbReference>
<dbReference type="InterPro" id="IPR027359">
    <property type="entry name" value="Volt_channel_dom_sf"/>
</dbReference>
<dbReference type="InterPro" id="IPR005821">
    <property type="entry name" value="Ion_trans_dom"/>
</dbReference>
<feature type="transmembrane region" description="Helical" evidence="12">
    <location>
        <begin position="156"/>
        <end position="177"/>
    </location>
</feature>
<evidence type="ECO:0000256" key="9">
    <source>
        <dbReference type="ARBA" id="ARBA00023065"/>
    </source>
</evidence>
<evidence type="ECO:0000256" key="2">
    <source>
        <dbReference type="ARBA" id="ARBA00022448"/>
    </source>
</evidence>
<keyword evidence="11" id="KW-0407">Ion channel</keyword>
<reference evidence="15" key="1">
    <citation type="journal article" date="2019" name="Int. J. Syst. Evol. Microbiol.">
        <title>The Global Catalogue of Microorganisms (GCM) 10K type strain sequencing project: providing services to taxonomists for standard genome sequencing and annotation.</title>
        <authorList>
            <consortium name="The Broad Institute Genomics Platform"/>
            <consortium name="The Broad Institute Genome Sequencing Center for Infectious Disease"/>
            <person name="Wu L."/>
            <person name="Ma J."/>
        </authorList>
    </citation>
    <scope>NUCLEOTIDE SEQUENCE [LARGE SCALE GENOMIC DNA]</scope>
    <source>
        <strain evidence="15">CECT 8570</strain>
    </source>
</reference>
<dbReference type="Pfam" id="PF00520">
    <property type="entry name" value="Ion_trans"/>
    <property type="match status" value="1"/>
</dbReference>
<keyword evidence="8 12" id="KW-1133">Transmembrane helix</keyword>
<keyword evidence="5" id="KW-0631">Potassium channel</keyword>
<feature type="transmembrane region" description="Helical" evidence="12">
    <location>
        <begin position="64"/>
        <end position="83"/>
    </location>
</feature>
<dbReference type="InterPro" id="IPR028325">
    <property type="entry name" value="VG_K_chnl"/>
</dbReference>
<evidence type="ECO:0000256" key="10">
    <source>
        <dbReference type="ARBA" id="ARBA00023136"/>
    </source>
</evidence>
<evidence type="ECO:0000313" key="15">
    <source>
        <dbReference type="Proteomes" id="UP001595840"/>
    </source>
</evidence>
<evidence type="ECO:0000256" key="8">
    <source>
        <dbReference type="ARBA" id="ARBA00022989"/>
    </source>
</evidence>
<keyword evidence="10 12" id="KW-0472">Membrane</keyword>
<keyword evidence="2" id="KW-0813">Transport</keyword>
<dbReference type="Gene3D" id="1.20.120.350">
    <property type="entry name" value="Voltage-gated potassium channels. Chain C"/>
    <property type="match status" value="1"/>
</dbReference>
<evidence type="ECO:0000259" key="13">
    <source>
        <dbReference type="Pfam" id="PF00520"/>
    </source>
</evidence>
<accession>A0ABV8V7V9</accession>
<dbReference type="Gene3D" id="1.10.287.70">
    <property type="match status" value="1"/>
</dbReference>
<organism evidence="14 15">
    <name type="scientific">Simiduia curdlanivorans</name>
    <dbReference type="NCBI Taxonomy" id="1492769"/>
    <lineage>
        <taxon>Bacteria</taxon>
        <taxon>Pseudomonadati</taxon>
        <taxon>Pseudomonadota</taxon>
        <taxon>Gammaproteobacteria</taxon>
        <taxon>Cellvibrionales</taxon>
        <taxon>Cellvibrionaceae</taxon>
        <taxon>Simiduia</taxon>
    </lineage>
</organism>
<dbReference type="PANTHER" id="PTHR11537">
    <property type="entry name" value="VOLTAGE-GATED POTASSIUM CHANNEL"/>
    <property type="match status" value="1"/>
</dbReference>
<evidence type="ECO:0000256" key="4">
    <source>
        <dbReference type="ARBA" id="ARBA00022692"/>
    </source>
</evidence>
<comment type="subcellular location">
    <subcellularLocation>
        <location evidence="1">Membrane</location>
        <topology evidence="1">Multi-pass membrane protein</topology>
    </subcellularLocation>
</comment>
<feature type="domain" description="Ion transport" evidence="13">
    <location>
        <begin position="29"/>
        <end position="246"/>
    </location>
</feature>
<protein>
    <submittedName>
        <fullName evidence="14">Ion transporter</fullName>
    </submittedName>
</protein>
<keyword evidence="6" id="KW-0851">Voltage-gated channel</keyword>
<gene>
    <name evidence="14" type="ORF">ACFOX3_11240</name>
</gene>
<sequence>MPSNGSVEPIELKARVANIIFGYDTPAGRAFDLVLIALIVASVLVMMLESIAGLRGAWRGTLSWAEWIFTLIFTAEYITRVYVAPNRWAYIKSFYGLVDLLSILPSYLGLFFGDLNYLLIIRLLRVLRIFRILKLARYLQEANVLVRSMLMARRKILVFFSSVLVLTTVFGSLMYVVEGPHNGFTSIPKSIYWAIVSITTVGYGDITPHTPLGQVLAALVMLTGYSIIAIPTGIFTAELVQQVSRQRMDVQCSNCQKNNHEVDADYCRACGAALPEAIEHK</sequence>
<evidence type="ECO:0000256" key="11">
    <source>
        <dbReference type="ARBA" id="ARBA00023303"/>
    </source>
</evidence>
<keyword evidence="15" id="KW-1185">Reference proteome</keyword>
<feature type="transmembrane region" description="Helical" evidence="12">
    <location>
        <begin position="215"/>
        <end position="240"/>
    </location>
</feature>
<evidence type="ECO:0000313" key="14">
    <source>
        <dbReference type="EMBL" id="MFC4362877.1"/>
    </source>
</evidence>
<evidence type="ECO:0000256" key="5">
    <source>
        <dbReference type="ARBA" id="ARBA00022826"/>
    </source>
</evidence>
<keyword evidence="3" id="KW-0633">Potassium transport</keyword>
<dbReference type="Proteomes" id="UP001595840">
    <property type="component" value="Unassembled WGS sequence"/>
</dbReference>
<evidence type="ECO:0000256" key="6">
    <source>
        <dbReference type="ARBA" id="ARBA00022882"/>
    </source>
</evidence>
<comment type="caution">
    <text evidence="14">The sequence shown here is derived from an EMBL/GenBank/DDBJ whole genome shotgun (WGS) entry which is preliminary data.</text>
</comment>
<dbReference type="PANTHER" id="PTHR11537:SF254">
    <property type="entry name" value="POTASSIUM VOLTAGE-GATED CHANNEL PROTEIN SHAB"/>
    <property type="match status" value="1"/>
</dbReference>
<proteinExistence type="predicted"/>
<keyword evidence="7" id="KW-0630">Potassium</keyword>
<evidence type="ECO:0000256" key="12">
    <source>
        <dbReference type="SAM" id="Phobius"/>
    </source>
</evidence>
<dbReference type="EMBL" id="JBHSCX010000013">
    <property type="protein sequence ID" value="MFC4362877.1"/>
    <property type="molecule type" value="Genomic_DNA"/>
</dbReference>
<feature type="transmembrane region" description="Helical" evidence="12">
    <location>
        <begin position="103"/>
        <end position="124"/>
    </location>
</feature>
<dbReference type="PRINTS" id="PR00169">
    <property type="entry name" value="KCHANNEL"/>
</dbReference>
<evidence type="ECO:0000256" key="1">
    <source>
        <dbReference type="ARBA" id="ARBA00004141"/>
    </source>
</evidence>
<evidence type="ECO:0000256" key="7">
    <source>
        <dbReference type="ARBA" id="ARBA00022958"/>
    </source>
</evidence>
<feature type="transmembrane region" description="Helical" evidence="12">
    <location>
        <begin position="33"/>
        <end position="52"/>
    </location>
</feature>
<keyword evidence="4 12" id="KW-0812">Transmembrane</keyword>
<keyword evidence="9" id="KW-0406">Ion transport</keyword>
<evidence type="ECO:0000256" key="3">
    <source>
        <dbReference type="ARBA" id="ARBA00022538"/>
    </source>
</evidence>
<name>A0ABV8V7V9_9GAMM</name>